<proteinExistence type="predicted"/>
<evidence type="ECO:0000313" key="4">
    <source>
        <dbReference type="Proteomes" id="UP000314223"/>
    </source>
</evidence>
<protein>
    <submittedName>
        <fullName evidence="3">Uncharacterized protein</fullName>
    </submittedName>
</protein>
<feature type="transmembrane region" description="Helical" evidence="2">
    <location>
        <begin position="37"/>
        <end position="58"/>
    </location>
</feature>
<organism evidence="3 4">
    <name type="scientific">Brevibacterium sediminis</name>
    <dbReference type="NCBI Taxonomy" id="1857024"/>
    <lineage>
        <taxon>Bacteria</taxon>
        <taxon>Bacillati</taxon>
        <taxon>Actinomycetota</taxon>
        <taxon>Actinomycetes</taxon>
        <taxon>Micrococcales</taxon>
        <taxon>Brevibacteriaceae</taxon>
        <taxon>Brevibacterium</taxon>
    </lineage>
</organism>
<dbReference type="Proteomes" id="UP000314223">
    <property type="component" value="Unassembled WGS sequence"/>
</dbReference>
<dbReference type="RefSeq" id="WP_139468046.1">
    <property type="nucleotide sequence ID" value="NZ_VDMQ01000003.1"/>
</dbReference>
<evidence type="ECO:0000256" key="1">
    <source>
        <dbReference type="SAM" id="MobiDB-lite"/>
    </source>
</evidence>
<keyword evidence="2" id="KW-0472">Membrane</keyword>
<accession>A0A5C4X2X7</accession>
<dbReference type="EMBL" id="VDMQ01000003">
    <property type="protein sequence ID" value="TNM55907.1"/>
    <property type="molecule type" value="Genomic_DNA"/>
</dbReference>
<dbReference type="AlphaFoldDB" id="A0A5C4X2X7"/>
<evidence type="ECO:0000256" key="2">
    <source>
        <dbReference type="SAM" id="Phobius"/>
    </source>
</evidence>
<comment type="caution">
    <text evidence="3">The sequence shown here is derived from an EMBL/GenBank/DDBJ whole genome shotgun (WGS) entry which is preliminary data.</text>
</comment>
<keyword evidence="2" id="KW-0812">Transmembrane</keyword>
<feature type="transmembrane region" description="Helical" evidence="2">
    <location>
        <begin position="65"/>
        <end position="85"/>
    </location>
</feature>
<name>A0A5C4X2X7_9MICO</name>
<evidence type="ECO:0000313" key="3">
    <source>
        <dbReference type="EMBL" id="TNM55907.1"/>
    </source>
</evidence>
<reference evidence="3 4" key="1">
    <citation type="submission" date="2019-06" db="EMBL/GenBank/DDBJ databases">
        <authorList>
            <person name="Mardanova A.M."/>
            <person name="Pudova D.S."/>
            <person name="Shagimardanova E.I."/>
            <person name="Gogoleva N.E."/>
            <person name="Lutfullin M.T."/>
            <person name="Hadieva G.F."/>
            <person name="Sharipova M.R."/>
        </authorList>
    </citation>
    <scope>NUCLEOTIDE SEQUENCE [LARGE SCALE GENOMIC DNA]</scope>
    <source>
        <strain evidence="3 4">MG-1</strain>
    </source>
</reference>
<sequence length="476" mass="50307">MRPTLIIGGVLGALAVIVFGAWFLLPNLVHDLWGIFRATWVVFVPVIVVGVLGAILIYAERGIGWLLAVATGVWLIGGGFVMSYMQGHELSKSVTVSESSPNELQFRERAPFDVAAATSKRTLGNTTGDATGTVKAIPAAGENGEFTTSVIRRGAFKGYESTQVLTPPLFGGSSSKDVRFCSFSEDAELRFGGAGFNNNLDRAIALKVPLGTNANKSDAFVVCDGETPKVYAPLTVQKGFAITKRVPAGVAVYNGKTGELTVEKDYKGNLPVYPASITEAQRKSTTDAGSFFDSLFGRVGLEDTGKDEDDPNGENRAEFGLSNLDGTQHKFVTPLNSRGSSSSIIALGVGNGSTVKHGELNEYAVYKYPQDEPRQANSAVAASITGEVLGGYKAQGLNVFEIVPAGDGKWVASIGKSQSILYRAVIDEAGTITLTDEAGDGEGESASADAGKPFSEMSVEELQELGSHVLRELGDR</sequence>
<keyword evidence="2" id="KW-1133">Transmembrane helix</keyword>
<feature type="region of interest" description="Disordered" evidence="1">
    <location>
        <begin position="435"/>
        <end position="455"/>
    </location>
</feature>
<feature type="transmembrane region" description="Helical" evidence="2">
    <location>
        <begin position="5"/>
        <end position="25"/>
    </location>
</feature>
<gene>
    <name evidence="3" type="ORF">FHQ09_06615</name>
</gene>